<keyword evidence="2" id="KW-1185">Reference proteome</keyword>
<sequence>MSVLTKNERDGLEEVFLSINSHRSRYQKLKEISSLIMKQQSSIDFNKLLKQAKHGIKEAKKSNFILNITKKKKNLSK</sequence>
<proteinExistence type="predicted"/>
<evidence type="ECO:0000313" key="2">
    <source>
        <dbReference type="Proteomes" id="UP000671852"/>
    </source>
</evidence>
<gene>
    <name evidence="1" type="ORF">GJV85_10335</name>
</gene>
<protein>
    <submittedName>
        <fullName evidence="1">Uncharacterized protein</fullName>
    </submittedName>
</protein>
<name>A0A975B1M9_9BACT</name>
<accession>A0A975B1M9</accession>
<dbReference type="AlphaFoldDB" id="A0A975B1M9"/>
<dbReference type="RefSeq" id="WP_207561307.1">
    <property type="nucleotide sequence ID" value="NZ_CP046072.1"/>
</dbReference>
<dbReference type="KEGG" id="saqt:GJV85_10335"/>
<organism evidence="1 2">
    <name type="scientific">Sulfurimonas aquatica</name>
    <dbReference type="NCBI Taxonomy" id="2672570"/>
    <lineage>
        <taxon>Bacteria</taxon>
        <taxon>Pseudomonadati</taxon>
        <taxon>Campylobacterota</taxon>
        <taxon>Epsilonproteobacteria</taxon>
        <taxon>Campylobacterales</taxon>
        <taxon>Sulfurimonadaceae</taxon>
        <taxon>Sulfurimonas</taxon>
    </lineage>
</organism>
<dbReference type="Proteomes" id="UP000671852">
    <property type="component" value="Chromosome"/>
</dbReference>
<evidence type="ECO:0000313" key="1">
    <source>
        <dbReference type="EMBL" id="QSZ42490.1"/>
    </source>
</evidence>
<reference evidence="1" key="1">
    <citation type="submission" date="2019-11" db="EMBL/GenBank/DDBJ databases">
        <authorList>
            <person name="Kojima H."/>
        </authorList>
    </citation>
    <scope>NUCLEOTIDE SEQUENCE</scope>
    <source>
        <strain evidence="1">H1576</strain>
    </source>
</reference>
<dbReference type="EMBL" id="CP046072">
    <property type="protein sequence ID" value="QSZ42490.1"/>
    <property type="molecule type" value="Genomic_DNA"/>
</dbReference>
<reference evidence="1" key="2">
    <citation type="submission" date="2021-04" db="EMBL/GenBank/DDBJ databases">
        <title>Isolation and characterization of a novel species of the genus Sulfurimonas.</title>
        <authorList>
            <person name="Fukui M."/>
        </authorList>
    </citation>
    <scope>NUCLEOTIDE SEQUENCE</scope>
    <source>
        <strain evidence="1">H1576</strain>
    </source>
</reference>